<sequence>MDNFSEAFYNINPYQYTANNPVKFIDVNGDYIYIWQGGTRFRYDNGKIFSQDKDKGTWDEYQAEEGSYVAQILEALNGITMGDSNSFGAQFLRLFENENINVDIGINVSKQLDMKDRNITFDDYIYTSFNQKGKVQTTDGLKDLIFHITLAHELAHGLSYNLFNSSERDKPWIKANSENGLVKDVKQDEIFATMFENMIRAEQGLPIRTHYILGGSSMEESRIIKKSKLQNPFHTQYEPTEQALKIWNNIVRTRK</sequence>
<protein>
    <recommendedName>
        <fullName evidence="3">RHS repeat-associated core domain-containing protein</fullName>
    </recommendedName>
</protein>
<dbReference type="AlphaFoldDB" id="A0A365NZ50"/>
<gene>
    <name evidence="1" type="ORF">DPN68_11950</name>
</gene>
<organism evidence="1 2">
    <name type="scientific">Flavobacterium tibetense</name>
    <dbReference type="NCBI Taxonomy" id="2233533"/>
    <lineage>
        <taxon>Bacteria</taxon>
        <taxon>Pseudomonadati</taxon>
        <taxon>Bacteroidota</taxon>
        <taxon>Flavobacteriia</taxon>
        <taxon>Flavobacteriales</taxon>
        <taxon>Flavobacteriaceae</taxon>
        <taxon>Flavobacterium</taxon>
    </lineage>
</organism>
<reference evidence="1 2" key="1">
    <citation type="submission" date="2018-06" db="EMBL/GenBank/DDBJ databases">
        <title>Flavobacterium tibetense sp. nov., isolated from a wetland YonghuCo on Tibetan Plateau.</title>
        <authorList>
            <person name="Xing P."/>
            <person name="Phurbu D."/>
            <person name="Lu H."/>
        </authorList>
    </citation>
    <scope>NUCLEOTIDE SEQUENCE [LARGE SCALE GENOMIC DNA]</scope>
    <source>
        <strain evidence="1 2">YH5</strain>
    </source>
</reference>
<dbReference type="EMBL" id="QLST01000018">
    <property type="protein sequence ID" value="RBA27500.1"/>
    <property type="molecule type" value="Genomic_DNA"/>
</dbReference>
<evidence type="ECO:0008006" key="3">
    <source>
        <dbReference type="Google" id="ProtNLM"/>
    </source>
</evidence>
<evidence type="ECO:0000313" key="2">
    <source>
        <dbReference type="Proteomes" id="UP000253319"/>
    </source>
</evidence>
<accession>A0A365NZ50</accession>
<evidence type="ECO:0000313" key="1">
    <source>
        <dbReference type="EMBL" id="RBA27500.1"/>
    </source>
</evidence>
<comment type="caution">
    <text evidence="1">The sequence shown here is derived from an EMBL/GenBank/DDBJ whole genome shotgun (WGS) entry which is preliminary data.</text>
</comment>
<keyword evidence="2" id="KW-1185">Reference proteome</keyword>
<dbReference type="Proteomes" id="UP000253319">
    <property type="component" value="Unassembled WGS sequence"/>
</dbReference>
<name>A0A365NZ50_9FLAO</name>
<proteinExistence type="predicted"/>